<feature type="compositionally biased region" description="Basic and acidic residues" evidence="1">
    <location>
        <begin position="182"/>
        <end position="195"/>
    </location>
</feature>
<feature type="region of interest" description="Disordered" evidence="1">
    <location>
        <begin position="153"/>
        <end position="328"/>
    </location>
</feature>
<accession>C3ZXP2</accession>
<evidence type="ECO:0000313" key="2">
    <source>
        <dbReference type="EMBL" id="EEN42705.1"/>
    </source>
</evidence>
<reference evidence="2" key="1">
    <citation type="journal article" date="2008" name="Nature">
        <title>The amphioxus genome and the evolution of the chordate karyotype.</title>
        <authorList>
            <consortium name="US DOE Joint Genome Institute (JGI-PGF)"/>
            <person name="Putnam N.H."/>
            <person name="Butts T."/>
            <person name="Ferrier D.E.K."/>
            <person name="Furlong R.F."/>
            <person name="Hellsten U."/>
            <person name="Kawashima T."/>
            <person name="Robinson-Rechavi M."/>
            <person name="Shoguchi E."/>
            <person name="Terry A."/>
            <person name="Yu J.-K."/>
            <person name="Benito-Gutierrez E.L."/>
            <person name="Dubchak I."/>
            <person name="Garcia-Fernandez J."/>
            <person name="Gibson-Brown J.J."/>
            <person name="Grigoriev I.V."/>
            <person name="Horton A.C."/>
            <person name="de Jong P.J."/>
            <person name="Jurka J."/>
            <person name="Kapitonov V.V."/>
            <person name="Kohara Y."/>
            <person name="Kuroki Y."/>
            <person name="Lindquist E."/>
            <person name="Lucas S."/>
            <person name="Osoegawa K."/>
            <person name="Pennacchio L.A."/>
            <person name="Salamov A.A."/>
            <person name="Satou Y."/>
            <person name="Sauka-Spengler T."/>
            <person name="Schmutz J."/>
            <person name="Shin-I T."/>
            <person name="Toyoda A."/>
            <person name="Bronner-Fraser M."/>
            <person name="Fujiyama A."/>
            <person name="Holland L.Z."/>
            <person name="Holland P.W.H."/>
            <person name="Satoh N."/>
            <person name="Rokhsar D.S."/>
        </authorList>
    </citation>
    <scope>NUCLEOTIDE SEQUENCE [LARGE SCALE GENOMIC DNA]</scope>
    <source>
        <strain evidence="2">S238N-H82</strain>
        <tissue evidence="2">Testes</tissue>
    </source>
</reference>
<name>C3ZXP2_BRAFL</name>
<feature type="compositionally biased region" description="Polar residues" evidence="1">
    <location>
        <begin position="200"/>
        <end position="217"/>
    </location>
</feature>
<dbReference type="AlphaFoldDB" id="C3ZXP2"/>
<gene>
    <name evidence="2" type="ORF">BRAFLDRAFT_105500</name>
</gene>
<sequence length="521" mass="57133">MKRKPQKTSTSSYSLLRTMDVRIVMIRLRLGIATLDCSMQYDVQLQYEEIKRTFVDIGDYELAPGSPPPKKKKKIRKPLEEWEDFGVHAGDQLATHPFLHFVNCETIEKKNHVQSRRYHLATQKGGGRTRSKQSKWAEQLEPQQIFDRVGAVTGEPPETLLRMAGRDPGRPNPPRHPGGEWFSRRPGGERLKAAKDAAQASVQLLSDNPTATTNTQVKRPPSAGGSSDNLPGPSSCKPRTKKRQQMASLYSDSSDGDDLEIKTFASSTVSTMSPRKKKSRKCTGCGGPVALHPPGTNGRSCQGIPPNLEDQLSGGDGKGTPSDSPKTLEDLGARKAALLAQLKVAELSKEVADLKKLVLGLQVVDPKGAPTPSTQGGQAYILPTPDAQSPARSDTDLVAPVAGNASQHETGHVTPVAGNETLEDDRHVAVIQPRVLSSAESSDDSSGSAEFRRQLSQRWTLGLQFKNDNKSRDMADIHRTIQTNYVPSEVDEDGNITTWCSQFRCEDTGCWRREQRETSRL</sequence>
<protein>
    <submittedName>
        <fullName evidence="2">Uncharacterized protein</fullName>
    </submittedName>
</protein>
<proteinExistence type="predicted"/>
<dbReference type="InParanoid" id="C3ZXP2"/>
<feature type="compositionally biased region" description="Polar residues" evidence="1">
    <location>
        <begin position="264"/>
        <end position="273"/>
    </location>
</feature>
<dbReference type="EMBL" id="GG666714">
    <property type="protein sequence ID" value="EEN42705.1"/>
    <property type="molecule type" value="Genomic_DNA"/>
</dbReference>
<organism>
    <name type="scientific">Branchiostoma floridae</name>
    <name type="common">Florida lancelet</name>
    <name type="synonym">Amphioxus</name>
    <dbReference type="NCBI Taxonomy" id="7739"/>
    <lineage>
        <taxon>Eukaryota</taxon>
        <taxon>Metazoa</taxon>
        <taxon>Chordata</taxon>
        <taxon>Cephalochordata</taxon>
        <taxon>Leptocardii</taxon>
        <taxon>Amphioxiformes</taxon>
        <taxon>Branchiostomatidae</taxon>
        <taxon>Branchiostoma</taxon>
    </lineage>
</organism>
<evidence type="ECO:0000256" key="1">
    <source>
        <dbReference type="SAM" id="MobiDB-lite"/>
    </source>
</evidence>